<name>A0ABT2LYW7_9FIRM</name>
<dbReference type="GO" id="GO:0103016">
    <property type="term" value="F:tRNA-uridine 2-sulfurtransferase activity"/>
    <property type="evidence" value="ECO:0007669"/>
    <property type="project" value="UniProtKB-EC"/>
</dbReference>
<comment type="caution">
    <text evidence="9">Lacks conserved residue(s) required for the propagation of feature annotation.</text>
</comment>
<comment type="function">
    <text evidence="9">Catalyzes the 2-thiolation of uridine at the wobble position (U34) of tRNA, leading to the formation of s(2)U34.</text>
</comment>
<dbReference type="EMBL" id="JAODBU010000004">
    <property type="protein sequence ID" value="MCT7398486.1"/>
    <property type="molecule type" value="Genomic_DNA"/>
</dbReference>
<feature type="domain" description="Rhodanese" evidence="10">
    <location>
        <begin position="2"/>
        <end position="47"/>
    </location>
</feature>
<dbReference type="InterPro" id="IPR014729">
    <property type="entry name" value="Rossmann-like_a/b/a_fold"/>
</dbReference>
<protein>
    <recommendedName>
        <fullName evidence="9">tRNA-specific 2-thiouridylase MnmA</fullName>
        <ecNumber evidence="9">2.8.1.13</ecNumber>
    </recommendedName>
</protein>
<keyword evidence="5 9" id="KW-0067">ATP-binding</keyword>
<keyword evidence="12" id="KW-1185">Reference proteome</keyword>
<comment type="catalytic activity">
    <reaction evidence="8 9">
        <text>S-sulfanyl-L-cysteinyl-[protein] + uridine(34) in tRNA + AH2 + ATP = 2-thiouridine(34) in tRNA + L-cysteinyl-[protein] + A + AMP + diphosphate + H(+)</text>
        <dbReference type="Rhea" id="RHEA:47032"/>
        <dbReference type="Rhea" id="RHEA-COMP:10131"/>
        <dbReference type="Rhea" id="RHEA-COMP:11726"/>
        <dbReference type="Rhea" id="RHEA-COMP:11727"/>
        <dbReference type="Rhea" id="RHEA-COMP:11728"/>
        <dbReference type="ChEBI" id="CHEBI:13193"/>
        <dbReference type="ChEBI" id="CHEBI:15378"/>
        <dbReference type="ChEBI" id="CHEBI:17499"/>
        <dbReference type="ChEBI" id="CHEBI:29950"/>
        <dbReference type="ChEBI" id="CHEBI:30616"/>
        <dbReference type="ChEBI" id="CHEBI:33019"/>
        <dbReference type="ChEBI" id="CHEBI:61963"/>
        <dbReference type="ChEBI" id="CHEBI:65315"/>
        <dbReference type="ChEBI" id="CHEBI:87170"/>
        <dbReference type="ChEBI" id="CHEBI:456215"/>
        <dbReference type="EC" id="2.8.1.13"/>
    </reaction>
</comment>
<dbReference type="RefSeq" id="WP_260978504.1">
    <property type="nucleotide sequence ID" value="NZ_JAODBU010000004.1"/>
</dbReference>
<evidence type="ECO:0000313" key="12">
    <source>
        <dbReference type="Proteomes" id="UP001431199"/>
    </source>
</evidence>
<dbReference type="Pfam" id="PF03054">
    <property type="entry name" value="tRNA_Me_trans"/>
    <property type="match status" value="1"/>
</dbReference>
<dbReference type="Gene3D" id="2.40.30.10">
    <property type="entry name" value="Translation factors"/>
    <property type="match status" value="1"/>
</dbReference>
<feature type="active site" description="Cysteine persulfide intermediate" evidence="9">
    <location>
        <position position="197"/>
    </location>
</feature>
<evidence type="ECO:0000256" key="8">
    <source>
        <dbReference type="ARBA" id="ARBA00051542"/>
    </source>
</evidence>
<evidence type="ECO:0000256" key="6">
    <source>
        <dbReference type="ARBA" id="ARBA00022884"/>
    </source>
</evidence>
<feature type="binding site" evidence="9">
    <location>
        <position position="35"/>
    </location>
    <ligand>
        <name>ATP</name>
        <dbReference type="ChEBI" id="CHEBI:30616"/>
    </ligand>
</feature>
<dbReference type="Proteomes" id="UP001431199">
    <property type="component" value="Unassembled WGS sequence"/>
</dbReference>
<feature type="region of interest" description="Interaction with tRNA" evidence="9">
    <location>
        <begin position="302"/>
        <end position="303"/>
    </location>
</feature>
<keyword evidence="4 9" id="KW-0547">Nucleotide-binding</keyword>
<keyword evidence="1 9" id="KW-0820">tRNA-binding</keyword>
<feature type="site" description="Interaction with tRNA" evidence="9">
    <location>
        <position position="334"/>
    </location>
</feature>
<keyword evidence="6 9" id="KW-0694">RNA-binding</keyword>
<accession>A0ABT2LYW7</accession>
<dbReference type="InterPro" id="IPR004506">
    <property type="entry name" value="MnmA-like"/>
</dbReference>
<dbReference type="Pfam" id="PF20258">
    <property type="entry name" value="tRNA_Me_trans_C"/>
    <property type="match status" value="1"/>
</dbReference>
<feature type="binding site" evidence="9">
    <location>
        <begin position="9"/>
        <end position="16"/>
    </location>
    <ligand>
        <name>ATP</name>
        <dbReference type="ChEBI" id="CHEBI:30616"/>
    </ligand>
</feature>
<dbReference type="InterPro" id="IPR046884">
    <property type="entry name" value="MnmA-like_central"/>
</dbReference>
<evidence type="ECO:0000313" key="11">
    <source>
        <dbReference type="EMBL" id="MCT7398486.1"/>
    </source>
</evidence>
<feature type="region of interest" description="Interaction with tRNA" evidence="9">
    <location>
        <begin position="147"/>
        <end position="149"/>
    </location>
</feature>
<evidence type="ECO:0000256" key="3">
    <source>
        <dbReference type="ARBA" id="ARBA00022694"/>
    </source>
</evidence>
<dbReference type="NCBIfam" id="NF001138">
    <property type="entry name" value="PRK00143.1"/>
    <property type="match status" value="1"/>
</dbReference>
<dbReference type="InterPro" id="IPR023382">
    <property type="entry name" value="MnmA-like_central_sf"/>
</dbReference>
<gene>
    <name evidence="9 11" type="primary">mnmA</name>
    <name evidence="11" type="ORF">N5B56_05210</name>
</gene>
<feature type="binding site" evidence="9">
    <location>
        <position position="124"/>
    </location>
    <ligand>
        <name>ATP</name>
        <dbReference type="ChEBI" id="CHEBI:30616"/>
    </ligand>
</feature>
<keyword evidence="2 9" id="KW-0808">Transferase</keyword>
<sequence length="353" mass="39741">MKNKTVVVGLSGGVDSSVTAYLLKKQGYNVIGVTMQVWQKDIPESGKTGIAEVEDARKVAAYLGIPHYVLNFNEEFHKNVIEYFVKTYNDGKTPNPCVVCNRYVKWQALREKAGNLGADYIATGHYAKIEKLENGRYAIKNSKTAKKDQTYALHLLTQEQLEHTIMPLGSYEKDEVRKIAERVGIPVAHKKDSQDMCFIPDGKYANFIYKETGKRAIPGDIVTMDGEVVGKHKGIIFYTVGQRKGLKLQNKNMYVCEINANKNQILVCDNESLFKKIVVAHNVNMMAKESISGKQRAFAKIRYNHEGADCTVWMEDEKLYCEFDKPQRAVTPGQSLVVYQDGYVLCGGEIISE</sequence>
<dbReference type="EC" id="2.8.1.13" evidence="9"/>
<dbReference type="SUPFAM" id="SSF52402">
    <property type="entry name" value="Adenine nucleotide alpha hydrolases-like"/>
    <property type="match status" value="1"/>
</dbReference>
<feature type="disulfide bond" description="Alternate" evidence="9">
    <location>
        <begin position="100"/>
        <end position="197"/>
    </location>
</feature>
<dbReference type="InterPro" id="IPR001763">
    <property type="entry name" value="Rhodanese-like_dom"/>
</dbReference>
<dbReference type="Gene3D" id="2.30.30.280">
    <property type="entry name" value="Adenine nucleotide alpha hydrolases-like domains"/>
    <property type="match status" value="1"/>
</dbReference>
<comment type="subcellular location">
    <subcellularLocation>
        <location evidence="9">Cytoplasm</location>
    </subcellularLocation>
</comment>
<keyword evidence="7 9" id="KW-1015">Disulfide bond</keyword>
<dbReference type="Pfam" id="PF20259">
    <property type="entry name" value="tRNA_Me_trans_M"/>
    <property type="match status" value="1"/>
</dbReference>
<feature type="active site" description="Nucleophile" evidence="9">
    <location>
        <position position="100"/>
    </location>
</feature>
<dbReference type="PROSITE" id="PS50206">
    <property type="entry name" value="RHODANESE_3"/>
    <property type="match status" value="1"/>
</dbReference>
<proteinExistence type="inferred from homology"/>
<dbReference type="PANTHER" id="PTHR11933">
    <property type="entry name" value="TRNA 5-METHYLAMINOMETHYL-2-THIOURIDYLATE -METHYLTRANSFERASE"/>
    <property type="match status" value="1"/>
</dbReference>
<evidence type="ECO:0000259" key="10">
    <source>
        <dbReference type="PROSITE" id="PS50206"/>
    </source>
</evidence>
<organism evidence="11 12">
    <name type="scientific">Eubacterium album</name>
    <dbReference type="NCBI Taxonomy" id="2978477"/>
    <lineage>
        <taxon>Bacteria</taxon>
        <taxon>Bacillati</taxon>
        <taxon>Bacillota</taxon>
        <taxon>Clostridia</taxon>
        <taxon>Eubacteriales</taxon>
        <taxon>Eubacteriaceae</taxon>
        <taxon>Eubacterium</taxon>
    </lineage>
</organism>
<feature type="site" description="Interaction with tRNA" evidence="9">
    <location>
        <position position="125"/>
    </location>
</feature>
<keyword evidence="9" id="KW-0963">Cytoplasm</keyword>
<dbReference type="NCBIfam" id="TIGR00420">
    <property type="entry name" value="trmU"/>
    <property type="match status" value="1"/>
</dbReference>
<keyword evidence="3 9" id="KW-0819">tRNA processing</keyword>
<evidence type="ECO:0000256" key="2">
    <source>
        <dbReference type="ARBA" id="ARBA00022679"/>
    </source>
</evidence>
<dbReference type="CDD" id="cd01998">
    <property type="entry name" value="MnmA_TRMU-like"/>
    <property type="match status" value="1"/>
</dbReference>
<evidence type="ECO:0000256" key="1">
    <source>
        <dbReference type="ARBA" id="ARBA00022555"/>
    </source>
</evidence>
<comment type="caution">
    <text evidence="11">The sequence shown here is derived from an EMBL/GenBank/DDBJ whole genome shotgun (WGS) entry which is preliminary data.</text>
</comment>
<evidence type="ECO:0000256" key="9">
    <source>
        <dbReference type="HAMAP-Rule" id="MF_00144"/>
    </source>
</evidence>
<dbReference type="PANTHER" id="PTHR11933:SF5">
    <property type="entry name" value="MITOCHONDRIAL TRNA-SPECIFIC 2-THIOURIDYLASE 1"/>
    <property type="match status" value="1"/>
</dbReference>
<comment type="similarity">
    <text evidence="9">Belongs to the MnmA/TRMU family.</text>
</comment>
<dbReference type="Gene3D" id="3.40.50.620">
    <property type="entry name" value="HUPs"/>
    <property type="match status" value="1"/>
</dbReference>
<evidence type="ECO:0000256" key="5">
    <source>
        <dbReference type="ARBA" id="ARBA00022840"/>
    </source>
</evidence>
<evidence type="ECO:0000256" key="4">
    <source>
        <dbReference type="ARBA" id="ARBA00022741"/>
    </source>
</evidence>
<dbReference type="HAMAP" id="MF_00144">
    <property type="entry name" value="tRNA_thiouridyl_MnmA"/>
    <property type="match status" value="1"/>
</dbReference>
<evidence type="ECO:0000256" key="7">
    <source>
        <dbReference type="ARBA" id="ARBA00023157"/>
    </source>
</evidence>
<dbReference type="InterPro" id="IPR046885">
    <property type="entry name" value="MnmA-like_C"/>
</dbReference>
<reference evidence="11" key="1">
    <citation type="submission" date="2022-09" db="EMBL/GenBank/DDBJ databases">
        <title>Eubacterium sp. LFL-14 isolated from human feces.</title>
        <authorList>
            <person name="Liu F."/>
        </authorList>
    </citation>
    <scope>NUCLEOTIDE SEQUENCE</scope>
    <source>
        <strain evidence="11">LFL-14</strain>
    </source>
</reference>